<gene>
    <name evidence="2" type="ORF">EHS15_04135</name>
</gene>
<keyword evidence="3" id="KW-1185">Reference proteome</keyword>
<proteinExistence type="predicted"/>
<dbReference type="Gene3D" id="1.25.40.10">
    <property type="entry name" value="Tetratricopeptide repeat domain"/>
    <property type="match status" value="1"/>
</dbReference>
<dbReference type="OrthoDB" id="9809488at2"/>
<dbReference type="PANTHER" id="PTHR21666">
    <property type="entry name" value="PEPTIDASE-RELATED"/>
    <property type="match status" value="1"/>
</dbReference>
<accession>A0A4R9M6X4</accession>
<dbReference type="Gene3D" id="2.70.70.10">
    <property type="entry name" value="Glucose Permease (Domain IIA)"/>
    <property type="match status" value="1"/>
</dbReference>
<dbReference type="InterPro" id="IPR050570">
    <property type="entry name" value="Cell_wall_metabolism_enzyme"/>
</dbReference>
<reference evidence="2" key="1">
    <citation type="journal article" date="2019" name="PLoS Negl. Trop. Dis.">
        <title>Revisiting the worldwide diversity of Leptospira species in the environment.</title>
        <authorList>
            <person name="Vincent A.T."/>
            <person name="Schiettekatte O."/>
            <person name="Bourhy P."/>
            <person name="Veyrier F.J."/>
            <person name="Picardeau M."/>
        </authorList>
    </citation>
    <scope>NUCLEOTIDE SEQUENCE [LARGE SCALE GENOMIC DNA]</scope>
    <source>
        <strain evidence="2">201300427</strain>
    </source>
</reference>
<dbReference type="PANTHER" id="PTHR21666:SF270">
    <property type="entry name" value="MUREIN HYDROLASE ACTIVATOR ENVC"/>
    <property type="match status" value="1"/>
</dbReference>
<dbReference type="GO" id="GO:0004222">
    <property type="term" value="F:metalloendopeptidase activity"/>
    <property type="evidence" value="ECO:0007669"/>
    <property type="project" value="TreeGrafter"/>
</dbReference>
<comment type="caution">
    <text evidence="2">The sequence shown here is derived from an EMBL/GenBank/DDBJ whole genome shotgun (WGS) entry which is preliminary data.</text>
</comment>
<evidence type="ECO:0000313" key="3">
    <source>
        <dbReference type="Proteomes" id="UP000298058"/>
    </source>
</evidence>
<dbReference type="EMBL" id="RQHW01000013">
    <property type="protein sequence ID" value="TGN20408.1"/>
    <property type="molecule type" value="Genomic_DNA"/>
</dbReference>
<sequence>MKQKISFNFAYLFFVLFFLPFSLFSAESIQDHWEKIEKKINAQDWEAAKPLIEKAVSEYPEEKIFRGLEIGILRNSGNVEESIGKARAAISKWPEENILKEELSYSLCSSFHSILKKTNFDRDSISKENHSIAKEAFSLKDSEWSTNLYGLSLRLQKRYEEAIQIFSEGYKRYPNEKHFQEQIGHIYLDQASDALDESQFQKAILLSEKSSRYLPNNEKANLIIALGWLQTDPEKALPYFTKAHEKEPDQKNYSQNLLYIYSQLVNRWIREKNFTKLSEAFPYIKKYSSLPGKQGIGFLSIWNQISNLDESFSELISFLKDKSQKYPDDIDLKVFYGSVLNKLSMKQRRNDPVLAEQMQQEANFFLRDGMKRFENSHPNRTSFLGIYFPLNGFVATASPFDAGGTHSGFEKYSYDFVHVDRYGSRLKPGTLGKNNSDYYSFGQTVYAVEDGVVFDLHDESNDNTRLGDIHFGDGNDIQIKHENGLFSFYVHLKHGSIKVTKGQKIKRGDPIAEVGNSGMSYEPHLHFTVVTADGISTYYEFEELKVHTGFQEIKTSQPYERGWVIEK</sequence>
<name>A0A4R9M6X4_9LEPT</name>
<dbReference type="SUPFAM" id="SSF48452">
    <property type="entry name" value="TPR-like"/>
    <property type="match status" value="1"/>
</dbReference>
<dbReference type="InterPro" id="IPR011990">
    <property type="entry name" value="TPR-like_helical_dom_sf"/>
</dbReference>
<dbReference type="InterPro" id="IPR011055">
    <property type="entry name" value="Dup_hybrid_motif"/>
</dbReference>
<dbReference type="InterPro" id="IPR016047">
    <property type="entry name" value="M23ase_b-sheet_dom"/>
</dbReference>
<dbReference type="CDD" id="cd12797">
    <property type="entry name" value="M23_peptidase"/>
    <property type="match status" value="1"/>
</dbReference>
<evidence type="ECO:0000259" key="1">
    <source>
        <dbReference type="Pfam" id="PF01551"/>
    </source>
</evidence>
<feature type="domain" description="M23ase beta-sheet core" evidence="1">
    <location>
        <begin position="442"/>
        <end position="530"/>
    </location>
</feature>
<evidence type="ECO:0000313" key="2">
    <source>
        <dbReference type="EMBL" id="TGN20408.1"/>
    </source>
</evidence>
<organism evidence="2 3">
    <name type="scientific">Leptospira idonii</name>
    <dbReference type="NCBI Taxonomy" id="1193500"/>
    <lineage>
        <taxon>Bacteria</taxon>
        <taxon>Pseudomonadati</taxon>
        <taxon>Spirochaetota</taxon>
        <taxon>Spirochaetia</taxon>
        <taxon>Leptospirales</taxon>
        <taxon>Leptospiraceae</taxon>
        <taxon>Leptospira</taxon>
    </lineage>
</organism>
<dbReference type="Pfam" id="PF01551">
    <property type="entry name" value="Peptidase_M23"/>
    <property type="match status" value="1"/>
</dbReference>
<dbReference type="RefSeq" id="WP_135759272.1">
    <property type="nucleotide sequence ID" value="NZ_RQHW01000013.1"/>
</dbReference>
<dbReference type="Proteomes" id="UP000298058">
    <property type="component" value="Unassembled WGS sequence"/>
</dbReference>
<dbReference type="AlphaFoldDB" id="A0A4R9M6X4"/>
<dbReference type="SUPFAM" id="SSF51261">
    <property type="entry name" value="Duplicated hybrid motif"/>
    <property type="match status" value="1"/>
</dbReference>
<protein>
    <recommendedName>
        <fullName evidence="1">M23ase beta-sheet core domain-containing protein</fullName>
    </recommendedName>
</protein>